<dbReference type="Proteomes" id="UP000617340">
    <property type="component" value="Unassembled WGS sequence"/>
</dbReference>
<sequence>MERVRRRRDACVAEHLLWAPQSWLAWALGNIADVEESRSSKVKSKGRRKDVVDNRSIKMGCELSKLTAAKSRNQNAREGSPPPPQTTTDPRLPLTARQKFTVMASWRAVGRALEPTGVYMFIRASIEKRKIKEKENETGRVFPLESANEALLSNHLSPYEDKAKRRAERNRRCSQRDLFHSSFPISLARSQSPYRQTSFTETHDDLTIGESQWRPPCCCAFANNGAGAPSL</sequence>
<dbReference type="AlphaFoldDB" id="A0A834JZQ7"/>
<dbReference type="EMBL" id="JACSDZ010000009">
    <property type="protein sequence ID" value="KAF7395999.1"/>
    <property type="molecule type" value="Genomic_DNA"/>
</dbReference>
<keyword evidence="3" id="KW-1185">Reference proteome</keyword>
<name>A0A834JZQ7_VESGE</name>
<accession>A0A834JZQ7</accession>
<gene>
    <name evidence="2" type="ORF">HZH68_010049</name>
</gene>
<protein>
    <submittedName>
        <fullName evidence="2">Uncharacterized protein</fullName>
    </submittedName>
</protein>
<reference evidence="2" key="1">
    <citation type="journal article" date="2020" name="G3 (Bethesda)">
        <title>High-Quality Assemblies for Three Invasive Social Wasps from the &lt;i&gt;Vespula&lt;/i&gt; Genus.</title>
        <authorList>
            <person name="Harrop T.W.R."/>
            <person name="Guhlin J."/>
            <person name="McLaughlin G.M."/>
            <person name="Permina E."/>
            <person name="Stockwell P."/>
            <person name="Gilligan J."/>
            <person name="Le Lec M.F."/>
            <person name="Gruber M.A.M."/>
            <person name="Quinn O."/>
            <person name="Lovegrove M."/>
            <person name="Duncan E.J."/>
            <person name="Remnant E.J."/>
            <person name="Van Eeckhoven J."/>
            <person name="Graham B."/>
            <person name="Knapp R.A."/>
            <person name="Langford K.W."/>
            <person name="Kronenberg Z."/>
            <person name="Press M.O."/>
            <person name="Eacker S.M."/>
            <person name="Wilson-Rankin E.E."/>
            <person name="Purcell J."/>
            <person name="Lester P.J."/>
            <person name="Dearden P.K."/>
        </authorList>
    </citation>
    <scope>NUCLEOTIDE SEQUENCE</scope>
    <source>
        <strain evidence="2">Linc-1</strain>
    </source>
</reference>
<evidence type="ECO:0000313" key="2">
    <source>
        <dbReference type="EMBL" id="KAF7395999.1"/>
    </source>
</evidence>
<evidence type="ECO:0000256" key="1">
    <source>
        <dbReference type="SAM" id="MobiDB-lite"/>
    </source>
</evidence>
<comment type="caution">
    <text evidence="2">The sequence shown here is derived from an EMBL/GenBank/DDBJ whole genome shotgun (WGS) entry which is preliminary data.</text>
</comment>
<feature type="region of interest" description="Disordered" evidence="1">
    <location>
        <begin position="63"/>
        <end position="93"/>
    </location>
</feature>
<proteinExistence type="predicted"/>
<organism evidence="2 3">
    <name type="scientific">Vespula germanica</name>
    <name type="common">German yellow jacket</name>
    <name type="synonym">Paravespula germanica</name>
    <dbReference type="NCBI Taxonomy" id="30212"/>
    <lineage>
        <taxon>Eukaryota</taxon>
        <taxon>Metazoa</taxon>
        <taxon>Ecdysozoa</taxon>
        <taxon>Arthropoda</taxon>
        <taxon>Hexapoda</taxon>
        <taxon>Insecta</taxon>
        <taxon>Pterygota</taxon>
        <taxon>Neoptera</taxon>
        <taxon>Endopterygota</taxon>
        <taxon>Hymenoptera</taxon>
        <taxon>Apocrita</taxon>
        <taxon>Aculeata</taxon>
        <taxon>Vespoidea</taxon>
        <taxon>Vespidae</taxon>
        <taxon>Vespinae</taxon>
        <taxon>Vespula</taxon>
    </lineage>
</organism>
<evidence type="ECO:0000313" key="3">
    <source>
        <dbReference type="Proteomes" id="UP000617340"/>
    </source>
</evidence>